<sequence>MSENDALTIPRVLDRAARDFPELEAVVDGPVRVTYGELHGRVRAAARALLARGLEPGERIAIWAPNGLEWIVTALGAVSAGLVLVPVNTRYKGEEARWLLARSGARLLFVENGFLGNDYLAMLGAGGGGAAGRPVPDLPELTAVVDFGDRAGADIGTYADTGADTGADGGADGGGAATAGAGTGVTGWEAFLAAGRAVPEEEAVARAAAVTPGDVADVLFTSGTTGRPKGVRCTHGQDVRTYEAWCGRTGLARGDRYLIVNPLFHCFGYKAGVLACLLRGATMVLQRVFEPGETVRLVEAERITVLPGPPTVYTSMLDAPERSRHDLSSLRLAVTGAATVPVALVTRVRAELFPQVVTAYGLTESCGTVTSCSLTDDDVTVATTSGRPIEGVEVKVVDGKGEPVPAGEDGEILVRGHNVMLGYLDDPGATAEAVRDGWLVTGDRGRLDERGNLTVTGRSKDMFTVGGFNVYPAEVEQVLVRHGAVAEAAVVGVPDARLGEVGRAYVVLRPGARAAREELVAHCRELLANFKVPREVVVLDALPRNAAGKVQKSELPR</sequence>
<dbReference type="SUPFAM" id="SSF56801">
    <property type="entry name" value="Acetyl-CoA synthetase-like"/>
    <property type="match status" value="1"/>
</dbReference>
<dbReference type="Gene3D" id="3.40.50.12780">
    <property type="entry name" value="N-terminal domain of ligase-like"/>
    <property type="match status" value="1"/>
</dbReference>
<keyword evidence="2" id="KW-0436">Ligase</keyword>
<dbReference type="InterPro" id="IPR000873">
    <property type="entry name" value="AMP-dep_synth/lig_dom"/>
</dbReference>
<dbReference type="PROSITE" id="PS00455">
    <property type="entry name" value="AMP_BINDING"/>
    <property type="match status" value="1"/>
</dbReference>
<dbReference type="PANTHER" id="PTHR43201:SF5">
    <property type="entry name" value="MEDIUM-CHAIN ACYL-COA LIGASE ACSF2, MITOCHONDRIAL"/>
    <property type="match status" value="1"/>
</dbReference>
<dbReference type="Gene3D" id="3.30.300.30">
    <property type="match status" value="1"/>
</dbReference>
<gene>
    <name evidence="5" type="ORF">ACFOWE_12790</name>
</gene>
<evidence type="ECO:0000259" key="4">
    <source>
        <dbReference type="Pfam" id="PF13193"/>
    </source>
</evidence>
<dbReference type="Gene3D" id="3.40.50.980">
    <property type="match status" value="1"/>
</dbReference>
<evidence type="ECO:0000313" key="6">
    <source>
        <dbReference type="Proteomes" id="UP001595850"/>
    </source>
</evidence>
<feature type="domain" description="AMP-dependent synthetase/ligase" evidence="3">
    <location>
        <begin position="13"/>
        <end position="424"/>
    </location>
</feature>
<evidence type="ECO:0000256" key="1">
    <source>
        <dbReference type="ARBA" id="ARBA00006432"/>
    </source>
</evidence>
<dbReference type="InterPro" id="IPR025110">
    <property type="entry name" value="AMP-bd_C"/>
</dbReference>
<keyword evidence="6" id="KW-1185">Reference proteome</keyword>
<comment type="similarity">
    <text evidence="1">Belongs to the ATP-dependent AMP-binding enzyme family.</text>
</comment>
<dbReference type="PANTHER" id="PTHR43201">
    <property type="entry name" value="ACYL-COA SYNTHETASE"/>
    <property type="match status" value="1"/>
</dbReference>
<name>A0ABV8I5I7_9ACTN</name>
<dbReference type="InterPro" id="IPR045851">
    <property type="entry name" value="AMP-bd_C_sf"/>
</dbReference>
<protein>
    <submittedName>
        <fullName evidence="5">AMP-binding protein</fullName>
    </submittedName>
</protein>
<reference evidence="6" key="1">
    <citation type="journal article" date="2019" name="Int. J. Syst. Evol. Microbiol.">
        <title>The Global Catalogue of Microorganisms (GCM) 10K type strain sequencing project: providing services to taxonomists for standard genome sequencing and annotation.</title>
        <authorList>
            <consortium name="The Broad Institute Genomics Platform"/>
            <consortium name="The Broad Institute Genome Sequencing Center for Infectious Disease"/>
            <person name="Wu L."/>
            <person name="Ma J."/>
        </authorList>
    </citation>
    <scope>NUCLEOTIDE SEQUENCE [LARGE SCALE GENOMIC DNA]</scope>
    <source>
        <strain evidence="6">TBRC 4489</strain>
    </source>
</reference>
<evidence type="ECO:0000313" key="5">
    <source>
        <dbReference type="EMBL" id="MFC4059180.1"/>
    </source>
</evidence>
<dbReference type="EMBL" id="JBHSBM010000016">
    <property type="protein sequence ID" value="MFC4059180.1"/>
    <property type="molecule type" value="Genomic_DNA"/>
</dbReference>
<accession>A0ABV8I5I7</accession>
<proteinExistence type="inferred from homology"/>
<feature type="domain" description="AMP-binding enzyme C-terminal" evidence="4">
    <location>
        <begin position="474"/>
        <end position="549"/>
    </location>
</feature>
<dbReference type="Proteomes" id="UP001595850">
    <property type="component" value="Unassembled WGS sequence"/>
</dbReference>
<dbReference type="Pfam" id="PF00501">
    <property type="entry name" value="AMP-binding"/>
    <property type="match status" value="1"/>
</dbReference>
<dbReference type="Pfam" id="PF13193">
    <property type="entry name" value="AMP-binding_C"/>
    <property type="match status" value="1"/>
</dbReference>
<comment type="caution">
    <text evidence="5">The sequence shown here is derived from an EMBL/GenBank/DDBJ whole genome shotgun (WGS) entry which is preliminary data.</text>
</comment>
<evidence type="ECO:0000259" key="3">
    <source>
        <dbReference type="Pfam" id="PF00501"/>
    </source>
</evidence>
<dbReference type="RefSeq" id="WP_377287495.1">
    <property type="nucleotide sequence ID" value="NZ_JBHSBM010000016.1"/>
</dbReference>
<evidence type="ECO:0000256" key="2">
    <source>
        <dbReference type="ARBA" id="ARBA00022598"/>
    </source>
</evidence>
<organism evidence="5 6">
    <name type="scientific">Planomonospora corallina</name>
    <dbReference type="NCBI Taxonomy" id="1806052"/>
    <lineage>
        <taxon>Bacteria</taxon>
        <taxon>Bacillati</taxon>
        <taxon>Actinomycetota</taxon>
        <taxon>Actinomycetes</taxon>
        <taxon>Streptosporangiales</taxon>
        <taxon>Streptosporangiaceae</taxon>
        <taxon>Planomonospora</taxon>
    </lineage>
</organism>
<dbReference type="InterPro" id="IPR042099">
    <property type="entry name" value="ANL_N_sf"/>
</dbReference>
<dbReference type="InterPro" id="IPR020845">
    <property type="entry name" value="AMP-binding_CS"/>
</dbReference>